<evidence type="ECO:0000256" key="8">
    <source>
        <dbReference type="RuleBase" id="RU365088"/>
    </source>
</evidence>
<dbReference type="Pfam" id="PF07690">
    <property type="entry name" value="MFS_1"/>
    <property type="match status" value="1"/>
</dbReference>
<dbReference type="NCBIfam" id="TIGR00710">
    <property type="entry name" value="efflux_Bcr_CflA"/>
    <property type="match status" value="1"/>
</dbReference>
<feature type="transmembrane region" description="Helical" evidence="8">
    <location>
        <begin position="135"/>
        <end position="156"/>
    </location>
</feature>
<dbReference type="InterPro" id="IPR020846">
    <property type="entry name" value="MFS_dom"/>
</dbReference>
<keyword evidence="3 8" id="KW-0813">Transport</keyword>
<keyword evidence="8" id="KW-0997">Cell inner membrane</keyword>
<dbReference type="EMBL" id="JAUOTP010000005">
    <property type="protein sequence ID" value="MDO6415242.1"/>
    <property type="molecule type" value="Genomic_DNA"/>
</dbReference>
<name>A0ABT8YB66_9SPHN</name>
<feature type="transmembrane region" description="Helical" evidence="8">
    <location>
        <begin position="215"/>
        <end position="242"/>
    </location>
</feature>
<dbReference type="RefSeq" id="WP_303543118.1">
    <property type="nucleotide sequence ID" value="NZ_JAUOTP010000005.1"/>
</dbReference>
<dbReference type="PROSITE" id="PS00216">
    <property type="entry name" value="SUGAR_TRANSPORT_1"/>
    <property type="match status" value="1"/>
</dbReference>
<evidence type="ECO:0000256" key="6">
    <source>
        <dbReference type="ARBA" id="ARBA00022989"/>
    </source>
</evidence>
<organism evidence="10 11">
    <name type="scientific">Sphingomonas natans</name>
    <dbReference type="NCBI Taxonomy" id="3063330"/>
    <lineage>
        <taxon>Bacteria</taxon>
        <taxon>Pseudomonadati</taxon>
        <taxon>Pseudomonadota</taxon>
        <taxon>Alphaproteobacteria</taxon>
        <taxon>Sphingomonadales</taxon>
        <taxon>Sphingomonadaceae</taxon>
        <taxon>Sphingomonas</taxon>
    </lineage>
</organism>
<evidence type="ECO:0000256" key="7">
    <source>
        <dbReference type="ARBA" id="ARBA00023136"/>
    </source>
</evidence>
<keyword evidence="7 8" id="KW-0472">Membrane</keyword>
<comment type="similarity">
    <text evidence="2 8">Belongs to the major facilitator superfamily. Bcr/CmlA family.</text>
</comment>
<evidence type="ECO:0000313" key="10">
    <source>
        <dbReference type="EMBL" id="MDO6415242.1"/>
    </source>
</evidence>
<dbReference type="Gene3D" id="1.20.1720.10">
    <property type="entry name" value="Multidrug resistance protein D"/>
    <property type="match status" value="1"/>
</dbReference>
<evidence type="ECO:0000256" key="2">
    <source>
        <dbReference type="ARBA" id="ARBA00006236"/>
    </source>
</evidence>
<dbReference type="CDD" id="cd17320">
    <property type="entry name" value="MFS_MdfA_MDR_like"/>
    <property type="match status" value="1"/>
</dbReference>
<keyword evidence="6 8" id="KW-1133">Transmembrane helix</keyword>
<proteinExistence type="inferred from homology"/>
<dbReference type="InterPro" id="IPR005829">
    <property type="entry name" value="Sugar_transporter_CS"/>
</dbReference>
<comment type="caution">
    <text evidence="10">The sequence shown here is derived from an EMBL/GenBank/DDBJ whole genome shotgun (WGS) entry which is preliminary data.</text>
</comment>
<accession>A0ABT8YB66</accession>
<feature type="transmembrane region" description="Helical" evidence="8">
    <location>
        <begin position="45"/>
        <end position="65"/>
    </location>
</feature>
<feature type="transmembrane region" description="Helical" evidence="8">
    <location>
        <begin position="248"/>
        <end position="270"/>
    </location>
</feature>
<evidence type="ECO:0000256" key="5">
    <source>
        <dbReference type="ARBA" id="ARBA00022692"/>
    </source>
</evidence>
<feature type="transmembrane region" description="Helical" evidence="8">
    <location>
        <begin position="310"/>
        <end position="332"/>
    </location>
</feature>
<dbReference type="PANTHER" id="PTHR23502:SF132">
    <property type="entry name" value="POLYAMINE TRANSPORTER 2-RELATED"/>
    <property type="match status" value="1"/>
</dbReference>
<sequence length="392" mass="39151">MTRGGASPVARIFLLAAIIALGSLAIHMFVPAMPAAAAALHSDRSAVQLALTFYLISVAVGQLVIGPLSDRLGRRPVLIGGTILFVAGSVLCWVAGSIGALLVGRVIQALGASSGLVAGRAMVGDEEGGRGARDMALLTAIVMLAPMLAPVIGSVIAQTLGWRAIFAILAVLGAACGLAIWLWIAETHAVDPADGSSLLAAWGRLARDPVYVRNLLIGTALSGGLYVFLAASPFLLVGFYAADPVRLGVYYGIVALGAGGGALTASALAARCPARSIMTGGTAIAALAAVALFVAAAAEQHRIGCFVAPMVAYAFGGGLVTPNAITCALSAVRGRAGTAVSIYGALQMAGSALATLGVALLPWHNPVAPAAVIAALALLGVALQSGNRAAQP</sequence>
<dbReference type="InterPro" id="IPR011701">
    <property type="entry name" value="MFS"/>
</dbReference>
<evidence type="ECO:0000259" key="9">
    <source>
        <dbReference type="PROSITE" id="PS50850"/>
    </source>
</evidence>
<keyword evidence="5 8" id="KW-0812">Transmembrane</keyword>
<feature type="domain" description="Major facilitator superfamily (MFS) profile" evidence="9">
    <location>
        <begin position="11"/>
        <end position="389"/>
    </location>
</feature>
<feature type="transmembrane region" description="Helical" evidence="8">
    <location>
        <begin position="77"/>
        <end position="96"/>
    </location>
</feature>
<dbReference type="PANTHER" id="PTHR23502">
    <property type="entry name" value="MAJOR FACILITATOR SUPERFAMILY"/>
    <property type="match status" value="1"/>
</dbReference>
<dbReference type="PROSITE" id="PS50850">
    <property type="entry name" value="MFS"/>
    <property type="match status" value="1"/>
</dbReference>
<feature type="transmembrane region" description="Helical" evidence="8">
    <location>
        <begin position="102"/>
        <end position="123"/>
    </location>
</feature>
<dbReference type="Proteomes" id="UP001169764">
    <property type="component" value="Unassembled WGS sequence"/>
</dbReference>
<dbReference type="InterPro" id="IPR036259">
    <property type="entry name" value="MFS_trans_sf"/>
</dbReference>
<feature type="transmembrane region" description="Helical" evidence="8">
    <location>
        <begin position="339"/>
        <end position="361"/>
    </location>
</feature>
<evidence type="ECO:0000256" key="3">
    <source>
        <dbReference type="ARBA" id="ARBA00022448"/>
    </source>
</evidence>
<gene>
    <name evidence="10" type="ORF">Q4F19_12690</name>
</gene>
<evidence type="ECO:0000256" key="4">
    <source>
        <dbReference type="ARBA" id="ARBA00022475"/>
    </source>
</evidence>
<evidence type="ECO:0000313" key="11">
    <source>
        <dbReference type="Proteomes" id="UP001169764"/>
    </source>
</evidence>
<keyword evidence="11" id="KW-1185">Reference proteome</keyword>
<feature type="transmembrane region" description="Helical" evidence="8">
    <location>
        <begin position="277"/>
        <end position="298"/>
    </location>
</feature>
<keyword evidence="4" id="KW-1003">Cell membrane</keyword>
<dbReference type="SUPFAM" id="SSF103473">
    <property type="entry name" value="MFS general substrate transporter"/>
    <property type="match status" value="1"/>
</dbReference>
<comment type="subcellular location">
    <subcellularLocation>
        <location evidence="8">Cell inner membrane</location>
        <topology evidence="8">Multi-pass membrane protein</topology>
    </subcellularLocation>
    <subcellularLocation>
        <location evidence="1">Cell membrane</location>
        <topology evidence="1">Multi-pass membrane protein</topology>
    </subcellularLocation>
</comment>
<feature type="transmembrane region" description="Helical" evidence="8">
    <location>
        <begin position="12"/>
        <end position="33"/>
    </location>
</feature>
<feature type="transmembrane region" description="Helical" evidence="8">
    <location>
        <begin position="162"/>
        <end position="184"/>
    </location>
</feature>
<evidence type="ECO:0000256" key="1">
    <source>
        <dbReference type="ARBA" id="ARBA00004651"/>
    </source>
</evidence>
<reference evidence="10" key="1">
    <citation type="submission" date="2023-07" db="EMBL/GenBank/DDBJ databases">
        <authorList>
            <person name="Kim M."/>
        </authorList>
    </citation>
    <scope>NUCLEOTIDE SEQUENCE</scope>
    <source>
        <strain evidence="10">BIUV-7</strain>
    </source>
</reference>
<protein>
    <recommendedName>
        <fullName evidence="8">Bcr/CflA family efflux transporter</fullName>
    </recommendedName>
</protein>
<dbReference type="InterPro" id="IPR004812">
    <property type="entry name" value="Efflux_drug-R_Bcr/CmlA"/>
</dbReference>
<feature type="transmembrane region" description="Helical" evidence="8">
    <location>
        <begin position="367"/>
        <end position="386"/>
    </location>
</feature>